<protein>
    <submittedName>
        <fullName evidence="3">DUF3324 domain-containing protein</fullName>
    </submittedName>
</protein>
<name>A0A941J645_9BACI</name>
<reference evidence="3" key="1">
    <citation type="submission" date="2021-04" db="EMBL/GenBank/DDBJ databases">
        <title>Whole genome sequencing of Enterococci isolates from hospitalized patients.</title>
        <authorList>
            <person name="Ogoti B.M."/>
            <person name="Onyambu F.G."/>
        </authorList>
    </citation>
    <scope>NUCLEOTIDE SEQUENCE</scope>
    <source>
        <strain evidence="3">242</strain>
    </source>
</reference>
<evidence type="ECO:0000313" key="4">
    <source>
        <dbReference type="Proteomes" id="UP000680045"/>
    </source>
</evidence>
<dbReference type="Proteomes" id="UP000680045">
    <property type="component" value="Unassembled WGS sequence"/>
</dbReference>
<proteinExistence type="predicted"/>
<organism evidence="3 4">
    <name type="scientific">Peribacillus frigoritolerans</name>
    <dbReference type="NCBI Taxonomy" id="450367"/>
    <lineage>
        <taxon>Bacteria</taxon>
        <taxon>Bacillati</taxon>
        <taxon>Bacillota</taxon>
        <taxon>Bacilli</taxon>
        <taxon>Bacillales</taxon>
        <taxon>Bacillaceae</taxon>
        <taxon>Peribacillus</taxon>
    </lineage>
</organism>
<sequence>MHVLRGKEKEKLHSTKKSKLSMAPNSNFDFPITWDNQKLEPGKYHLYLTITDGNQTWKFDKMFEIKGADAKAINKTAIEVEKIIRSFS</sequence>
<evidence type="ECO:0000256" key="1">
    <source>
        <dbReference type="SAM" id="MobiDB-lite"/>
    </source>
</evidence>
<evidence type="ECO:0000313" key="3">
    <source>
        <dbReference type="EMBL" id="MBR8645707.1"/>
    </source>
</evidence>
<accession>A0A941J645</accession>
<comment type="caution">
    <text evidence="3">The sequence shown here is derived from an EMBL/GenBank/DDBJ whole genome shotgun (WGS) entry which is preliminary data.</text>
</comment>
<dbReference type="Pfam" id="PF11797">
    <property type="entry name" value="WxLIP_HBD"/>
    <property type="match status" value="1"/>
</dbReference>
<gene>
    <name evidence="3" type="ORF">KEH51_21945</name>
</gene>
<evidence type="ECO:0000259" key="2">
    <source>
        <dbReference type="Pfam" id="PF11797"/>
    </source>
</evidence>
<feature type="compositionally biased region" description="Basic and acidic residues" evidence="1">
    <location>
        <begin position="1"/>
        <end position="13"/>
    </location>
</feature>
<dbReference type="EMBL" id="JAGTPW010000048">
    <property type="protein sequence ID" value="MBR8645707.1"/>
    <property type="molecule type" value="Genomic_DNA"/>
</dbReference>
<dbReference type="InterPro" id="IPR021759">
    <property type="entry name" value="WxLIP_HBD"/>
</dbReference>
<feature type="region of interest" description="Disordered" evidence="1">
    <location>
        <begin position="1"/>
        <end position="22"/>
    </location>
</feature>
<dbReference type="AlphaFoldDB" id="A0A941J645"/>
<feature type="domain" description="WxL Interacting Protein host binding" evidence="2">
    <location>
        <begin position="3"/>
        <end position="75"/>
    </location>
</feature>